<keyword evidence="1" id="KW-0812">Transmembrane</keyword>
<dbReference type="Gene3D" id="1.10.3730.20">
    <property type="match status" value="1"/>
</dbReference>
<reference evidence="3 4" key="2">
    <citation type="journal article" date="2012" name="Stand. Genomic Sci.">
        <title>Genome sequence of the moderately thermophilic, amino-acid-degrading and sulfur-reducing bacterium Thermovirga lienii type strain (Cas60314(T)).</title>
        <authorList>
            <person name="Goker M."/>
            <person name="Saunders E."/>
            <person name="Lapidus A."/>
            <person name="Nolan M."/>
            <person name="Lucas S."/>
            <person name="Hammon N."/>
            <person name="Deshpande S."/>
            <person name="Cheng J.F."/>
            <person name="Han C."/>
            <person name="Tapia R."/>
            <person name="Goodwin L.A."/>
            <person name="Pitluck S."/>
            <person name="Liolios K."/>
            <person name="Mavromatis K."/>
            <person name="Pagani I."/>
            <person name="Ivanova N."/>
            <person name="Mikhailova N."/>
            <person name="Pati A."/>
            <person name="Chen A."/>
            <person name="Palaniappan K."/>
            <person name="Land M."/>
            <person name="Chang Y.J."/>
            <person name="Jeffries C.D."/>
            <person name="Brambilla E.M."/>
            <person name="Rohde M."/>
            <person name="Spring S."/>
            <person name="Detter J.C."/>
            <person name="Woyke T."/>
            <person name="Bristow J."/>
            <person name="Eisen J.A."/>
            <person name="Markowitz V."/>
            <person name="Hugenholtz P."/>
            <person name="Kyrpides N.C."/>
            <person name="Klenk H.P."/>
        </authorList>
    </citation>
    <scope>NUCLEOTIDE SEQUENCE [LARGE SCALE GENOMIC DNA]</scope>
    <source>
        <strain evidence="4">ATCC BAA-1197 / DSM 17291 / Cas60314</strain>
    </source>
</reference>
<dbReference type="GO" id="GO:0016020">
    <property type="term" value="C:membrane"/>
    <property type="evidence" value="ECO:0007669"/>
    <property type="project" value="InterPro"/>
</dbReference>
<dbReference type="eggNOG" id="COG0697">
    <property type="taxonomic scope" value="Bacteria"/>
</dbReference>
<accession>G7V7C4</accession>
<feature type="transmembrane region" description="Helical" evidence="1">
    <location>
        <begin position="34"/>
        <end position="57"/>
    </location>
</feature>
<feature type="transmembrane region" description="Helical" evidence="1">
    <location>
        <begin position="155"/>
        <end position="175"/>
    </location>
</feature>
<reference evidence="4" key="1">
    <citation type="submission" date="2011-10" db="EMBL/GenBank/DDBJ databases">
        <title>The complete genome of chromosome of Thermovirga lienii DSM 17291.</title>
        <authorList>
            <consortium name="US DOE Joint Genome Institute (JGI-PGF)"/>
            <person name="Lucas S."/>
            <person name="Copeland A."/>
            <person name="Lapidus A."/>
            <person name="Glavina del Rio T."/>
            <person name="Dalin E."/>
            <person name="Tice H."/>
            <person name="Bruce D."/>
            <person name="Goodwin L."/>
            <person name="Pitluck S."/>
            <person name="Peters L."/>
            <person name="Mikhailova N."/>
            <person name="Saunders E."/>
            <person name="Kyrpides N."/>
            <person name="Mavromatis K."/>
            <person name="Ivanova N."/>
            <person name="Last F.I."/>
            <person name="Brettin T."/>
            <person name="Detter J.C."/>
            <person name="Han C."/>
            <person name="Larimer F."/>
            <person name="Land M."/>
            <person name="Hauser L."/>
            <person name="Markowitz V."/>
            <person name="Cheng J.-F."/>
            <person name="Hugenholtz P."/>
            <person name="Woyke T."/>
            <person name="Wu D."/>
            <person name="Spring S."/>
            <person name="Schroeder M."/>
            <person name="Brambilla E.-M."/>
            <person name="Klenk H.-P."/>
            <person name="Eisen J.A."/>
        </authorList>
    </citation>
    <scope>NUCLEOTIDE SEQUENCE [LARGE SCALE GENOMIC DNA]</scope>
    <source>
        <strain evidence="4">ATCC BAA-1197 / DSM 17291 / Cas60314</strain>
    </source>
</reference>
<feature type="transmembrane region" description="Helical" evidence="1">
    <location>
        <begin position="97"/>
        <end position="119"/>
    </location>
</feature>
<dbReference type="HOGENOM" id="CLU_082650_0_0_0"/>
<dbReference type="PANTHER" id="PTHR22911:SF137">
    <property type="entry name" value="SOLUTE CARRIER FAMILY 35 MEMBER G2-RELATED"/>
    <property type="match status" value="1"/>
</dbReference>
<feature type="transmembrane region" description="Helical" evidence="1">
    <location>
        <begin position="246"/>
        <end position="271"/>
    </location>
</feature>
<keyword evidence="4" id="KW-1185">Reference proteome</keyword>
<dbReference type="Pfam" id="PF00892">
    <property type="entry name" value="EamA"/>
    <property type="match status" value="2"/>
</dbReference>
<feature type="transmembrane region" description="Helical" evidence="1">
    <location>
        <begin position="69"/>
        <end position="90"/>
    </location>
</feature>
<dbReference type="AlphaFoldDB" id="G7V7C4"/>
<evidence type="ECO:0000256" key="1">
    <source>
        <dbReference type="SAM" id="Phobius"/>
    </source>
</evidence>
<keyword evidence="1" id="KW-0472">Membrane</keyword>
<feature type="transmembrane region" description="Helical" evidence="1">
    <location>
        <begin position="6"/>
        <end position="27"/>
    </location>
</feature>
<dbReference type="OrthoDB" id="3274at2"/>
<dbReference type="Proteomes" id="UP000005868">
    <property type="component" value="Chromosome"/>
</dbReference>
<feature type="transmembrane region" description="Helical" evidence="1">
    <location>
        <begin position="219"/>
        <end position="240"/>
    </location>
</feature>
<feature type="transmembrane region" description="Helical" evidence="1">
    <location>
        <begin position="125"/>
        <end position="143"/>
    </location>
</feature>
<proteinExistence type="predicted"/>
<dbReference type="PANTHER" id="PTHR22911">
    <property type="entry name" value="ACYL-MALONYL CONDENSING ENZYME-RELATED"/>
    <property type="match status" value="1"/>
</dbReference>
<sequence>MAPTTTSIGFALAFMAAFTWSIAPVFYRRAIDYVSYFGLGAIRCIGYIVSAAIFLFITMGLKSFAFPGIKLFAIVFICSNIWLVVGDLFYFAALHRLGVSLCVPITSAYPLLAVPASWIFLNSPFNAMILAAAILIVLGVILLSSSRGSIIPSAVSFGGLFAAVLAMSCWTFGIITNKLLMEYLSAPQLEWWRAVSVTIGSWAIFIANKNTKDIKNISFGNIMEIALAGALGLTIGNLLFTYSFKFISVEVSTCIVSARPFIAALVAFFVLNEKLTKIKLAGVSLVTAGIVLISI</sequence>
<gene>
    <name evidence="3" type="ordered locus">Tlie_1517</name>
</gene>
<evidence type="ECO:0000259" key="2">
    <source>
        <dbReference type="Pfam" id="PF00892"/>
    </source>
</evidence>
<evidence type="ECO:0000313" key="4">
    <source>
        <dbReference type="Proteomes" id="UP000005868"/>
    </source>
</evidence>
<dbReference type="SUPFAM" id="SSF103481">
    <property type="entry name" value="Multidrug resistance efflux transporter EmrE"/>
    <property type="match status" value="2"/>
</dbReference>
<dbReference type="InterPro" id="IPR037185">
    <property type="entry name" value="EmrE-like"/>
</dbReference>
<dbReference type="InterPro" id="IPR000620">
    <property type="entry name" value="EamA_dom"/>
</dbReference>
<name>G7V7C4_THELD</name>
<keyword evidence="1" id="KW-1133">Transmembrane helix</keyword>
<feature type="domain" description="EamA" evidence="2">
    <location>
        <begin position="159"/>
        <end position="294"/>
    </location>
</feature>
<protein>
    <recommendedName>
        <fullName evidence="2">EamA domain-containing protein</fullName>
    </recommendedName>
</protein>
<dbReference type="KEGG" id="tli:Tlie_1517"/>
<feature type="domain" description="EamA" evidence="2">
    <location>
        <begin position="8"/>
        <end position="144"/>
    </location>
</feature>
<feature type="transmembrane region" description="Helical" evidence="1">
    <location>
        <begin position="191"/>
        <end position="207"/>
    </location>
</feature>
<dbReference type="EMBL" id="CP003096">
    <property type="protein sequence ID" value="AER67240.1"/>
    <property type="molecule type" value="Genomic_DNA"/>
</dbReference>
<organism evidence="3 4">
    <name type="scientific">Thermovirga lienii (strain ATCC BAA-1197 / DSM 17291 / Cas60314)</name>
    <dbReference type="NCBI Taxonomy" id="580340"/>
    <lineage>
        <taxon>Bacteria</taxon>
        <taxon>Thermotogati</taxon>
        <taxon>Synergistota</taxon>
        <taxon>Synergistia</taxon>
        <taxon>Synergistales</taxon>
        <taxon>Thermovirgaceae</taxon>
        <taxon>Thermovirga</taxon>
    </lineage>
</organism>
<evidence type="ECO:0000313" key="3">
    <source>
        <dbReference type="EMBL" id="AER67240.1"/>
    </source>
</evidence>
<dbReference type="STRING" id="580340.Tlie_1517"/>